<proteinExistence type="inferred from homology"/>
<evidence type="ECO:0000256" key="4">
    <source>
        <dbReference type="SAM" id="MobiDB-lite"/>
    </source>
</evidence>
<dbReference type="PANTHER" id="PTHR30085:SF6">
    <property type="entry name" value="ABC TRANSPORTER GLUTAMINE-BINDING PROTEIN GLNH"/>
    <property type="match status" value="1"/>
</dbReference>
<keyword evidence="2" id="KW-0813">Transport</keyword>
<keyword evidence="8" id="KW-1185">Reference proteome</keyword>
<dbReference type="EMBL" id="JBHSBL010000006">
    <property type="protein sequence ID" value="MFC4064778.1"/>
    <property type="molecule type" value="Genomic_DNA"/>
</dbReference>
<feature type="domain" description="Solute-binding protein family 3/N-terminal" evidence="6">
    <location>
        <begin position="145"/>
        <end position="378"/>
    </location>
</feature>
<dbReference type="SUPFAM" id="SSF53850">
    <property type="entry name" value="Periplasmic binding protein-like II"/>
    <property type="match status" value="1"/>
</dbReference>
<dbReference type="Pfam" id="PF00497">
    <property type="entry name" value="SBP_bac_3"/>
    <property type="match status" value="1"/>
</dbReference>
<comment type="similarity">
    <text evidence="1">Belongs to the bacterial solute-binding protein 3 family.</text>
</comment>
<dbReference type="Proteomes" id="UP001595867">
    <property type="component" value="Unassembled WGS sequence"/>
</dbReference>
<protein>
    <submittedName>
        <fullName evidence="7">Transporter substrate-binding domain-containing protein</fullName>
    </submittedName>
</protein>
<keyword evidence="3" id="KW-0732">Signal</keyword>
<gene>
    <name evidence="7" type="ORF">ACFO0C_07540</name>
</gene>
<feature type="transmembrane region" description="Helical" evidence="5">
    <location>
        <begin position="105"/>
        <end position="125"/>
    </location>
</feature>
<name>A0ABV8IPD1_9ACTN</name>
<keyword evidence="5" id="KW-0812">Transmembrane</keyword>
<accession>A0ABV8IPD1</accession>
<evidence type="ECO:0000256" key="2">
    <source>
        <dbReference type="ARBA" id="ARBA00022448"/>
    </source>
</evidence>
<evidence type="ECO:0000256" key="1">
    <source>
        <dbReference type="ARBA" id="ARBA00010333"/>
    </source>
</evidence>
<comment type="caution">
    <text evidence="7">The sequence shown here is derived from an EMBL/GenBank/DDBJ whole genome shotgun (WGS) entry which is preliminary data.</text>
</comment>
<feature type="compositionally biased region" description="Pro residues" evidence="4">
    <location>
        <begin position="14"/>
        <end position="23"/>
    </location>
</feature>
<dbReference type="PANTHER" id="PTHR30085">
    <property type="entry name" value="AMINO ACID ABC TRANSPORTER PERMEASE"/>
    <property type="match status" value="1"/>
</dbReference>
<evidence type="ECO:0000256" key="3">
    <source>
        <dbReference type="ARBA" id="ARBA00022729"/>
    </source>
</evidence>
<keyword evidence="5" id="KW-0472">Membrane</keyword>
<reference evidence="8" key="1">
    <citation type="journal article" date="2019" name="Int. J. Syst. Evol. Microbiol.">
        <title>The Global Catalogue of Microorganisms (GCM) 10K type strain sequencing project: providing services to taxonomists for standard genome sequencing and annotation.</title>
        <authorList>
            <consortium name="The Broad Institute Genomics Platform"/>
            <consortium name="The Broad Institute Genome Sequencing Center for Infectious Disease"/>
            <person name="Wu L."/>
            <person name="Ma J."/>
        </authorList>
    </citation>
    <scope>NUCLEOTIDE SEQUENCE [LARGE SCALE GENOMIC DNA]</scope>
    <source>
        <strain evidence="8">TBRC 5832</strain>
    </source>
</reference>
<evidence type="ECO:0000256" key="5">
    <source>
        <dbReference type="SAM" id="Phobius"/>
    </source>
</evidence>
<dbReference type="Gene3D" id="3.40.190.10">
    <property type="entry name" value="Periplasmic binding protein-like II"/>
    <property type="match status" value="2"/>
</dbReference>
<sequence>MADTDNGGDETAPQQPPPQPPRAQPDDSWLLRTLQQLPPKQLAAMRRFVTAAAPPEPPSVPVEELTVEEIASRDIAAQAAMEKARAEAEHAAITRRDNQFKVWRLAGLGLLIVLTLTVALVRLLIGGPESVAELRAKSGVDSWTTLAIGVKDDQYGTAFYDQATKTWSGFDIDIAYMIAADLGFRRDDVRFYGLESEDRARMQATDPADGKRVPVQLVIASYSITEERKKAGVHFSEPYLYTEQSVITLKGHRSVVALKDLEGQRVCTLSTSTSESALSKAMAIVTQKNRVGECFEALDRNEVEAVSTDAAILAGWQHKFPQKYEHWDLGLEANERWGVNVGENPALEKLVNLTLYRSYADPEDDRWEKAYEQNLQTQIDPVKDTPIAVGQQPPAQRPDISWLPWEDPLG</sequence>
<feature type="region of interest" description="Disordered" evidence="4">
    <location>
        <begin position="378"/>
        <end position="410"/>
    </location>
</feature>
<organism evidence="7 8">
    <name type="scientific">Actinoplanes subglobosus</name>
    <dbReference type="NCBI Taxonomy" id="1547892"/>
    <lineage>
        <taxon>Bacteria</taxon>
        <taxon>Bacillati</taxon>
        <taxon>Actinomycetota</taxon>
        <taxon>Actinomycetes</taxon>
        <taxon>Micromonosporales</taxon>
        <taxon>Micromonosporaceae</taxon>
        <taxon>Actinoplanes</taxon>
    </lineage>
</organism>
<evidence type="ECO:0000313" key="7">
    <source>
        <dbReference type="EMBL" id="MFC4064778.1"/>
    </source>
</evidence>
<dbReference type="InterPro" id="IPR051455">
    <property type="entry name" value="Bact_solute-bind_prot3"/>
</dbReference>
<evidence type="ECO:0000259" key="6">
    <source>
        <dbReference type="SMART" id="SM00062"/>
    </source>
</evidence>
<dbReference type="InterPro" id="IPR001638">
    <property type="entry name" value="Solute-binding_3/MltF_N"/>
</dbReference>
<keyword evidence="5" id="KW-1133">Transmembrane helix</keyword>
<feature type="region of interest" description="Disordered" evidence="4">
    <location>
        <begin position="1"/>
        <end position="27"/>
    </location>
</feature>
<evidence type="ECO:0000313" key="8">
    <source>
        <dbReference type="Proteomes" id="UP001595867"/>
    </source>
</evidence>
<dbReference type="SMART" id="SM00062">
    <property type="entry name" value="PBPb"/>
    <property type="match status" value="1"/>
</dbReference>
<dbReference type="RefSeq" id="WP_378065817.1">
    <property type="nucleotide sequence ID" value="NZ_JBHSBL010000006.1"/>
</dbReference>